<reference evidence="4 5" key="1">
    <citation type="submission" date="2020-06" db="EMBL/GenBank/DDBJ databases">
        <title>Actinomadura xiongansis sp. nov., isolated from soil of Baiyangdian.</title>
        <authorList>
            <person name="Zhang X."/>
        </authorList>
    </citation>
    <scope>NUCLEOTIDE SEQUENCE [LARGE SCALE GENOMIC DNA]</scope>
    <source>
        <strain evidence="4 5">HBUM206468</strain>
    </source>
</reference>
<feature type="domain" description="ATP-grasp" evidence="3">
    <location>
        <begin position="96"/>
        <end position="272"/>
    </location>
</feature>
<evidence type="ECO:0000313" key="5">
    <source>
        <dbReference type="Proteomes" id="UP000805614"/>
    </source>
</evidence>
<dbReference type="Gene3D" id="3.90.1200.10">
    <property type="match status" value="1"/>
</dbReference>
<dbReference type="PROSITE" id="PS50975">
    <property type="entry name" value="ATP_GRASP"/>
    <property type="match status" value="1"/>
</dbReference>
<dbReference type="Pfam" id="PF01636">
    <property type="entry name" value="APH"/>
    <property type="match status" value="1"/>
</dbReference>
<dbReference type="SUPFAM" id="SSF56112">
    <property type="entry name" value="Protein kinase-like (PK-like)"/>
    <property type="match status" value="1"/>
</dbReference>
<dbReference type="PANTHER" id="PTHR21621:SF0">
    <property type="entry name" value="BETA-CITRYLGLUTAMATE SYNTHASE B-RELATED"/>
    <property type="match status" value="1"/>
</dbReference>
<protein>
    <submittedName>
        <fullName evidence="4">Phosphotransferase</fullName>
    </submittedName>
</protein>
<keyword evidence="1" id="KW-0067">ATP-binding</keyword>
<dbReference type="PANTHER" id="PTHR21621">
    <property type="entry name" value="RIBOSOMAL PROTEIN S6 MODIFICATION PROTEIN"/>
    <property type="match status" value="1"/>
</dbReference>
<dbReference type="Gene3D" id="3.30.470.20">
    <property type="entry name" value="ATP-grasp fold, B domain"/>
    <property type="match status" value="1"/>
</dbReference>
<name>A0ABR7LWC5_9ACTN</name>
<dbReference type="SUPFAM" id="SSF56059">
    <property type="entry name" value="Glutathione synthetase ATP-binding domain-like"/>
    <property type="match status" value="1"/>
</dbReference>
<dbReference type="InterPro" id="IPR011761">
    <property type="entry name" value="ATP-grasp"/>
</dbReference>
<dbReference type="InterPro" id="IPR005479">
    <property type="entry name" value="CPAse_ATP-bd"/>
</dbReference>
<dbReference type="EMBL" id="JABVEC010000022">
    <property type="protein sequence ID" value="MBC6468884.1"/>
    <property type="molecule type" value="Genomic_DNA"/>
</dbReference>
<dbReference type="InterPro" id="IPR013651">
    <property type="entry name" value="ATP-grasp_RimK-type"/>
</dbReference>
<dbReference type="RefSeq" id="WP_187245935.1">
    <property type="nucleotide sequence ID" value="NZ_BAAAOK010000001.1"/>
</dbReference>
<sequence length="847" mass="88940">MRLCFIVEDCYRHDKMPLAVARRLAEWGHHVDVFEPRGSVTRISELAYESTHDAWVLKTVSGGPGMSVLDAVAASGLTTINDARAVRLVRDKAVAAAVARRTSLPFPITYFAAAPALLPQIPAEHYPILVKPSGGSSGRAVHLVRDRAELADLVDPLAGEGFLLAQPYVPNPGVDFKVYSIAGELYATVQRSPLHPEVTIEGHPAPLTTEVAALTAAVGDVFGLDLYGVDLLQGPDGWVVVDINDFPSFRHVPDAVLLVARCILRLAAAGSARRTRGAAVIPLRAGRETAHEGAGLGRGLPMPAAAAATGGSRGVPGPSVSRPGVSRPGVSRPGVSRRGVSTLAPVERRQAATVPVAALHQAVGRLVAALEDTGDDGGRGGSGPGPAALRVVSVRRKPGRGLTVCYRRQDRRRSGGTSRPLVTARLAEPALGDPCIDELLASAAPAEFRGCWPGIVRCPQIGLSVQAFPHDVDLPGLPAAFATSPPDGRLATALTAAAHAVLGDVGVPVTEMRVSPVRYQPGTRCVLRYHVRSATAEELVFFGKLYNDPADAAVVHGLTQRLWAALDRPLDRLRPLRRPDDPAAPSVPPVVPRPLALVEDLGLVLTEVAGGAHGGGHVTGSARLGPSRRLCSAADPPRAALAGTAAALAWMHTSRVTPERYAPSGPAYAARVSEWSQALAGAVPELAGQLGRVTRRLTETLARTEVESPVLVHGAFKPSQLVFCGTDQPVITDLDGAGLGDPALDVGYFLAYLRPPALDCDRGGTRTWYAAARDAFLGAYLAALASRGVPDLRAGLQRRASAFEAAVLLKIASRRVRRVSSPRVDEVRAAVAGIDRCLERSAGGRDG</sequence>
<comment type="caution">
    <text evidence="4">The sequence shown here is derived from an EMBL/GenBank/DDBJ whole genome shotgun (WGS) entry which is preliminary data.</text>
</comment>
<dbReference type="Pfam" id="PF08443">
    <property type="entry name" value="RimK"/>
    <property type="match status" value="1"/>
</dbReference>
<gene>
    <name evidence="4" type="ORF">HKK74_25820</name>
</gene>
<dbReference type="InterPro" id="IPR002575">
    <property type="entry name" value="Aminoglycoside_PTrfase"/>
</dbReference>
<keyword evidence="5" id="KW-1185">Reference proteome</keyword>
<dbReference type="InterPro" id="IPR011009">
    <property type="entry name" value="Kinase-like_dom_sf"/>
</dbReference>
<accession>A0ABR7LWC5</accession>
<organism evidence="4 5">
    <name type="scientific">Actinomadura alba</name>
    <dbReference type="NCBI Taxonomy" id="406431"/>
    <lineage>
        <taxon>Bacteria</taxon>
        <taxon>Bacillati</taxon>
        <taxon>Actinomycetota</taxon>
        <taxon>Actinomycetes</taxon>
        <taxon>Streptosporangiales</taxon>
        <taxon>Thermomonosporaceae</taxon>
        <taxon>Actinomadura</taxon>
    </lineage>
</organism>
<evidence type="ECO:0000313" key="4">
    <source>
        <dbReference type="EMBL" id="MBC6468884.1"/>
    </source>
</evidence>
<feature type="region of interest" description="Disordered" evidence="2">
    <location>
        <begin position="303"/>
        <end position="339"/>
    </location>
</feature>
<proteinExistence type="predicted"/>
<evidence type="ECO:0000256" key="1">
    <source>
        <dbReference type="PROSITE-ProRule" id="PRU00409"/>
    </source>
</evidence>
<feature type="compositionally biased region" description="Low complexity" evidence="2">
    <location>
        <begin position="315"/>
        <end position="339"/>
    </location>
</feature>
<dbReference type="PROSITE" id="PS00866">
    <property type="entry name" value="CPSASE_1"/>
    <property type="match status" value="1"/>
</dbReference>
<evidence type="ECO:0000259" key="3">
    <source>
        <dbReference type="PROSITE" id="PS50975"/>
    </source>
</evidence>
<dbReference type="Proteomes" id="UP000805614">
    <property type="component" value="Unassembled WGS sequence"/>
</dbReference>
<keyword evidence="1" id="KW-0547">Nucleotide-binding</keyword>
<evidence type="ECO:0000256" key="2">
    <source>
        <dbReference type="SAM" id="MobiDB-lite"/>
    </source>
</evidence>